<evidence type="ECO:0000313" key="2">
    <source>
        <dbReference type="EMBL" id="MDA0139233.1"/>
    </source>
</evidence>
<proteinExistence type="predicted"/>
<name>A0ABT4RL01_9ACTN</name>
<dbReference type="EMBL" id="JAPCID010000023">
    <property type="protein sequence ID" value="MDA0139233.1"/>
    <property type="molecule type" value="Genomic_DNA"/>
</dbReference>
<dbReference type="Gene3D" id="3.30.530.20">
    <property type="match status" value="1"/>
</dbReference>
<reference evidence="2" key="1">
    <citation type="submission" date="2022-10" db="EMBL/GenBank/DDBJ databases">
        <title>The WGS of Solirubrobacter sp. CPCC 204708.</title>
        <authorList>
            <person name="Jiang Z."/>
        </authorList>
    </citation>
    <scope>NUCLEOTIDE SEQUENCE</scope>
    <source>
        <strain evidence="2">CPCC 204708</strain>
    </source>
</reference>
<dbReference type="InterPro" id="IPR023393">
    <property type="entry name" value="START-like_dom_sf"/>
</dbReference>
<keyword evidence="3" id="KW-1185">Reference proteome</keyword>
<feature type="compositionally biased region" description="Basic residues" evidence="1">
    <location>
        <begin position="167"/>
        <end position="176"/>
    </location>
</feature>
<feature type="region of interest" description="Disordered" evidence="1">
    <location>
        <begin position="166"/>
        <end position="185"/>
    </location>
</feature>
<evidence type="ECO:0000313" key="3">
    <source>
        <dbReference type="Proteomes" id="UP001147700"/>
    </source>
</evidence>
<dbReference type="SUPFAM" id="SSF55961">
    <property type="entry name" value="Bet v1-like"/>
    <property type="match status" value="1"/>
</dbReference>
<accession>A0ABT4RL01</accession>
<dbReference type="RefSeq" id="WP_202956650.1">
    <property type="nucleotide sequence ID" value="NZ_JAPCID010000023.1"/>
</dbReference>
<dbReference type="Proteomes" id="UP001147700">
    <property type="component" value="Unassembled WGS sequence"/>
</dbReference>
<comment type="caution">
    <text evidence="2">The sequence shown here is derived from an EMBL/GenBank/DDBJ whole genome shotgun (WGS) entry which is preliminary data.</text>
</comment>
<protein>
    <submittedName>
        <fullName evidence="2">SRPBCC family protein</fullName>
    </submittedName>
</protein>
<sequence>MKTWTATATAQAQPAAVLDVLTDPDAAARWAPVPFDVEDDRRLTAGRTVRVSGRLAGRRVGFDVLVHSADVHGFALTARGPVGFDVDYRIVGTTLSEGFPDGTLAPHAVGSEVHASVSVRPTRGLAGRLLAEATTALLNAGALDQTLQRLVDEARESALWADLPATRGRRPSRRPRLTREAAATV</sequence>
<gene>
    <name evidence="2" type="ORF">OJ962_17155</name>
</gene>
<organism evidence="2 3">
    <name type="scientific">Solirubrobacter deserti</name>
    <dbReference type="NCBI Taxonomy" id="2282478"/>
    <lineage>
        <taxon>Bacteria</taxon>
        <taxon>Bacillati</taxon>
        <taxon>Actinomycetota</taxon>
        <taxon>Thermoleophilia</taxon>
        <taxon>Solirubrobacterales</taxon>
        <taxon>Solirubrobacteraceae</taxon>
        <taxon>Solirubrobacter</taxon>
    </lineage>
</organism>
<evidence type="ECO:0000256" key="1">
    <source>
        <dbReference type="SAM" id="MobiDB-lite"/>
    </source>
</evidence>